<proteinExistence type="predicted"/>
<sequence>MASKQSCVPAPGMHFIGGVSWNGCMHWLSELHTNLEPESSISDCLYFNVDEERLGTFPKPPIVARSTSVRILYFWESEAHLHVIEVCPYDPSPSVFETKSDYTE</sequence>
<keyword evidence="2" id="KW-1185">Reference proteome</keyword>
<gene>
    <name evidence="1" type="ORF">POM88_038551</name>
</gene>
<reference evidence="1" key="2">
    <citation type="submission" date="2023-05" db="EMBL/GenBank/DDBJ databases">
        <authorList>
            <person name="Schelkunov M.I."/>
        </authorList>
    </citation>
    <scope>NUCLEOTIDE SEQUENCE</scope>
    <source>
        <strain evidence="1">Hsosn_3</strain>
        <tissue evidence="1">Leaf</tissue>
    </source>
</reference>
<name>A0AAD8H8Q3_9APIA</name>
<dbReference type="AlphaFoldDB" id="A0AAD8H8Q3"/>
<comment type="caution">
    <text evidence="1">The sequence shown here is derived from an EMBL/GenBank/DDBJ whole genome shotgun (WGS) entry which is preliminary data.</text>
</comment>
<dbReference type="EMBL" id="JAUIZM010000009">
    <property type="protein sequence ID" value="KAK1362990.1"/>
    <property type="molecule type" value="Genomic_DNA"/>
</dbReference>
<evidence type="ECO:0000313" key="2">
    <source>
        <dbReference type="Proteomes" id="UP001237642"/>
    </source>
</evidence>
<organism evidence="1 2">
    <name type="scientific">Heracleum sosnowskyi</name>
    <dbReference type="NCBI Taxonomy" id="360622"/>
    <lineage>
        <taxon>Eukaryota</taxon>
        <taxon>Viridiplantae</taxon>
        <taxon>Streptophyta</taxon>
        <taxon>Embryophyta</taxon>
        <taxon>Tracheophyta</taxon>
        <taxon>Spermatophyta</taxon>
        <taxon>Magnoliopsida</taxon>
        <taxon>eudicotyledons</taxon>
        <taxon>Gunneridae</taxon>
        <taxon>Pentapetalae</taxon>
        <taxon>asterids</taxon>
        <taxon>campanulids</taxon>
        <taxon>Apiales</taxon>
        <taxon>Apiaceae</taxon>
        <taxon>Apioideae</taxon>
        <taxon>apioid superclade</taxon>
        <taxon>Tordylieae</taxon>
        <taxon>Tordyliinae</taxon>
        <taxon>Heracleum</taxon>
    </lineage>
</organism>
<dbReference type="Proteomes" id="UP001237642">
    <property type="component" value="Unassembled WGS sequence"/>
</dbReference>
<accession>A0AAD8H8Q3</accession>
<reference evidence="1" key="1">
    <citation type="submission" date="2023-02" db="EMBL/GenBank/DDBJ databases">
        <title>Genome of toxic invasive species Heracleum sosnowskyi carries increased number of genes despite the absence of recent whole-genome duplications.</title>
        <authorList>
            <person name="Schelkunov M."/>
            <person name="Shtratnikova V."/>
            <person name="Makarenko M."/>
            <person name="Klepikova A."/>
            <person name="Omelchenko D."/>
            <person name="Novikova G."/>
            <person name="Obukhova E."/>
            <person name="Bogdanov V."/>
            <person name="Penin A."/>
            <person name="Logacheva M."/>
        </authorList>
    </citation>
    <scope>NUCLEOTIDE SEQUENCE</scope>
    <source>
        <strain evidence="1">Hsosn_3</strain>
        <tissue evidence="1">Leaf</tissue>
    </source>
</reference>
<evidence type="ECO:0000313" key="1">
    <source>
        <dbReference type="EMBL" id="KAK1362990.1"/>
    </source>
</evidence>
<protein>
    <submittedName>
        <fullName evidence="1">Uncharacterized protein</fullName>
    </submittedName>
</protein>